<dbReference type="SUPFAM" id="SSF53067">
    <property type="entry name" value="Actin-like ATPase domain"/>
    <property type="match status" value="2"/>
</dbReference>
<organism evidence="6 7">
    <name type="scientific">Frigoriglobus tundricola</name>
    <dbReference type="NCBI Taxonomy" id="2774151"/>
    <lineage>
        <taxon>Bacteria</taxon>
        <taxon>Pseudomonadati</taxon>
        <taxon>Planctomycetota</taxon>
        <taxon>Planctomycetia</taxon>
        <taxon>Gemmatales</taxon>
        <taxon>Gemmataceae</taxon>
        <taxon>Frigoriglobus</taxon>
    </lineage>
</organism>
<evidence type="ECO:0000256" key="4">
    <source>
        <dbReference type="ARBA" id="ARBA00023186"/>
    </source>
</evidence>
<dbReference type="Gene3D" id="3.90.640.10">
    <property type="entry name" value="Actin, Chain A, domain 4"/>
    <property type="match status" value="1"/>
</dbReference>
<dbReference type="AlphaFoldDB" id="A0A6M5Z2T3"/>
<dbReference type="SUPFAM" id="SSF100934">
    <property type="entry name" value="Heat shock protein 70kD (HSP70), C-terminal subdomain"/>
    <property type="match status" value="1"/>
</dbReference>
<evidence type="ECO:0000256" key="1">
    <source>
        <dbReference type="ARBA" id="ARBA00007381"/>
    </source>
</evidence>
<dbReference type="SUPFAM" id="SSF100920">
    <property type="entry name" value="Heat shock protein 70kD (HSP70), peptide-binding domain"/>
    <property type="match status" value="1"/>
</dbReference>
<keyword evidence="2 5" id="KW-0547">Nucleotide-binding</keyword>
<dbReference type="NCBIfam" id="NF003520">
    <property type="entry name" value="PRK05183.1"/>
    <property type="match status" value="1"/>
</dbReference>
<dbReference type="PANTHER" id="PTHR19375">
    <property type="entry name" value="HEAT SHOCK PROTEIN 70KDA"/>
    <property type="match status" value="1"/>
</dbReference>
<dbReference type="KEGG" id="ftj:FTUN_7446"/>
<dbReference type="InterPro" id="IPR043129">
    <property type="entry name" value="ATPase_NBD"/>
</dbReference>
<dbReference type="Proteomes" id="UP000503447">
    <property type="component" value="Chromosome"/>
</dbReference>
<dbReference type="GO" id="GO:0005524">
    <property type="term" value="F:ATP binding"/>
    <property type="evidence" value="ECO:0007669"/>
    <property type="project" value="UniProtKB-KW"/>
</dbReference>
<dbReference type="PROSITE" id="PS00297">
    <property type="entry name" value="HSP70_1"/>
    <property type="match status" value="1"/>
</dbReference>
<keyword evidence="4" id="KW-0143">Chaperone</keyword>
<dbReference type="PROSITE" id="PS01036">
    <property type="entry name" value="HSP70_3"/>
    <property type="match status" value="1"/>
</dbReference>
<dbReference type="InterPro" id="IPR029047">
    <property type="entry name" value="HSP70_peptide-bd_sf"/>
</dbReference>
<dbReference type="InterPro" id="IPR018181">
    <property type="entry name" value="Heat_shock_70_CS"/>
</dbReference>
<dbReference type="Gene3D" id="1.20.1270.10">
    <property type="match status" value="1"/>
</dbReference>
<comment type="similarity">
    <text evidence="1 5">Belongs to the heat shock protein 70 family.</text>
</comment>
<name>A0A6M5Z2T3_9BACT</name>
<dbReference type="InterPro" id="IPR029048">
    <property type="entry name" value="HSP70_C_sf"/>
</dbReference>
<evidence type="ECO:0000256" key="5">
    <source>
        <dbReference type="RuleBase" id="RU003322"/>
    </source>
</evidence>
<dbReference type="PRINTS" id="PR00301">
    <property type="entry name" value="HEATSHOCK70"/>
</dbReference>
<dbReference type="RefSeq" id="WP_227254570.1">
    <property type="nucleotide sequence ID" value="NZ_CP053452.2"/>
</dbReference>
<evidence type="ECO:0000313" key="6">
    <source>
        <dbReference type="EMBL" id="QJW99823.1"/>
    </source>
</evidence>
<sequence length="627" mass="67357">MMNPSVVGIDLGTTFSLAAYVENGRPVVVRDAKGVALVPSCISFPLTRGGTPPGDGSVLVGSAAKERALSDPEHTIFSVKRLMGRTLADLKKELELIPHQIVERETADGRKVLHVEIAGHEYTPEELSAMILKEVRKRAGNPTKAVITVPAYFNDSQRQATRDAGRIAGLDVLRIVNEPTAAALAYGLDRRGAGTVAVYDLGGGTFDCSVLSLSEGVFKVLATNGDTYLGGDDFDRLLMQVAAREMGVDLTTRDAELLQHLRDAAERTKIALSTAESADMNVFIPGTAAGMDGRGPREFRRVFTRSEFEALIQPLIDRSLDRCKSALRDAQLTPANVDEVVLVGGSTRIPYVRKRVGEFFGKTPHTGLNPDEVVALGAAVQADILTSGRRDMLLLDVVPLSLGIETLGGVVDKLVHRNSTVPARGQARYTTGADNQTAILLNIYQGERELTKDCRFLGTFKLSGIPPMPAQFAQVDVTFLVNHDGILTVSAKEQRSGAKAQVTVQPAHGLTQAEVDQLVSDSIENAHEDFTARRLIELRNKAENDLRHTEKSLTQAGHRLTPEQREAIAAAGAALRTAIAGSDLAKLQQALDAFGSATNPLATLVMNEVVRKALGGTDEGDLDPNKL</sequence>
<dbReference type="Gene3D" id="3.30.420.40">
    <property type="match status" value="2"/>
</dbReference>
<proteinExistence type="inferred from homology"/>
<dbReference type="GO" id="GO:0140662">
    <property type="term" value="F:ATP-dependent protein folding chaperone"/>
    <property type="evidence" value="ECO:0007669"/>
    <property type="project" value="InterPro"/>
</dbReference>
<reference evidence="7" key="1">
    <citation type="submission" date="2020-05" db="EMBL/GenBank/DDBJ databases">
        <title>Frigoriglobus tundricola gen. nov., sp. nov., a psychrotolerant cellulolytic planctomycete of the family Gemmataceae with two divergent copies of 16S rRNA gene.</title>
        <authorList>
            <person name="Kulichevskaya I.S."/>
            <person name="Ivanova A.A."/>
            <person name="Naumoff D.G."/>
            <person name="Beletsky A.V."/>
            <person name="Rijpstra W.I.C."/>
            <person name="Sinninghe Damste J.S."/>
            <person name="Mardanov A.V."/>
            <person name="Ravin N.V."/>
            <person name="Dedysh S.N."/>
        </authorList>
    </citation>
    <scope>NUCLEOTIDE SEQUENCE [LARGE SCALE GENOMIC DNA]</scope>
    <source>
        <strain evidence="7">PL17</strain>
    </source>
</reference>
<dbReference type="Gene3D" id="2.60.34.10">
    <property type="entry name" value="Substrate Binding Domain Of DNAk, Chain A, domain 1"/>
    <property type="match status" value="1"/>
</dbReference>
<keyword evidence="3 5" id="KW-0067">ATP-binding</keyword>
<evidence type="ECO:0000313" key="7">
    <source>
        <dbReference type="Proteomes" id="UP000503447"/>
    </source>
</evidence>
<evidence type="ECO:0000256" key="2">
    <source>
        <dbReference type="ARBA" id="ARBA00022741"/>
    </source>
</evidence>
<dbReference type="NCBIfam" id="NF001413">
    <property type="entry name" value="PRK00290.1"/>
    <property type="match status" value="1"/>
</dbReference>
<dbReference type="EMBL" id="CP053452">
    <property type="protein sequence ID" value="QJW99823.1"/>
    <property type="molecule type" value="Genomic_DNA"/>
</dbReference>
<dbReference type="Pfam" id="PF00012">
    <property type="entry name" value="HSP70"/>
    <property type="match status" value="1"/>
</dbReference>
<dbReference type="PROSITE" id="PS00329">
    <property type="entry name" value="HSP70_2"/>
    <property type="match status" value="1"/>
</dbReference>
<keyword evidence="7" id="KW-1185">Reference proteome</keyword>
<gene>
    <name evidence="6" type="ORF">FTUN_7446</name>
</gene>
<dbReference type="InterPro" id="IPR013126">
    <property type="entry name" value="Hsp_70_fam"/>
</dbReference>
<accession>A0A6M5Z2T3</accession>
<evidence type="ECO:0000256" key="3">
    <source>
        <dbReference type="ARBA" id="ARBA00022840"/>
    </source>
</evidence>
<dbReference type="FunFam" id="3.90.640.10:FF:000003">
    <property type="entry name" value="Molecular chaperone DnaK"/>
    <property type="match status" value="1"/>
</dbReference>
<protein>
    <submittedName>
        <fullName evidence="6">Chaperone protein DnaK</fullName>
    </submittedName>
</protein>